<dbReference type="AlphaFoldDB" id="A0A7X9X621"/>
<evidence type="ECO:0000313" key="2">
    <source>
        <dbReference type="Proteomes" id="UP000583127"/>
    </source>
</evidence>
<dbReference type="EMBL" id="JABBFZ010000007">
    <property type="protein sequence ID" value="NML32013.1"/>
    <property type="molecule type" value="Genomic_DNA"/>
</dbReference>
<keyword evidence="2" id="KW-1185">Reference proteome</keyword>
<accession>A0A7X9X621</accession>
<proteinExistence type="predicted"/>
<protein>
    <recommendedName>
        <fullName evidence="3">Type VI secretion system tube protein Hcp</fullName>
    </recommendedName>
</protein>
<gene>
    <name evidence="1" type="ORF">HHL14_14355</name>
</gene>
<dbReference type="Proteomes" id="UP000583127">
    <property type="component" value="Unassembled WGS sequence"/>
</dbReference>
<name>A0A7X9X621_9BURK</name>
<dbReference type="Gene3D" id="2.30.110.20">
    <property type="entry name" value="Hcp1-like"/>
    <property type="match status" value="1"/>
</dbReference>
<dbReference type="Pfam" id="PF05638">
    <property type="entry name" value="T6SS_HCP"/>
    <property type="match status" value="1"/>
</dbReference>
<evidence type="ECO:0000313" key="1">
    <source>
        <dbReference type="EMBL" id="NML32013.1"/>
    </source>
</evidence>
<dbReference type="RefSeq" id="WP_169498280.1">
    <property type="nucleotide sequence ID" value="NZ_JABBFZ010000007.1"/>
</dbReference>
<dbReference type="SUPFAM" id="SSF141452">
    <property type="entry name" value="Hcp1-like"/>
    <property type="match status" value="1"/>
</dbReference>
<organism evidence="1 2">
    <name type="scientific">Paraburkholderia antibiotica</name>
    <dbReference type="NCBI Taxonomy" id="2728839"/>
    <lineage>
        <taxon>Bacteria</taxon>
        <taxon>Pseudomonadati</taxon>
        <taxon>Pseudomonadota</taxon>
        <taxon>Betaproteobacteria</taxon>
        <taxon>Burkholderiales</taxon>
        <taxon>Burkholderiaceae</taxon>
        <taxon>Paraburkholderia</taxon>
    </lineage>
</organism>
<dbReference type="InterPro" id="IPR008514">
    <property type="entry name" value="T6SS_Hcp"/>
</dbReference>
<evidence type="ECO:0008006" key="3">
    <source>
        <dbReference type="Google" id="ProtNLM"/>
    </source>
</evidence>
<dbReference type="InterPro" id="IPR036624">
    <property type="entry name" value="Hcp1-lik_sf"/>
</dbReference>
<sequence>MAQDIFIKISGIDGESQDAAHLNEIEVIGWRWQVEQQAAMRTGSGREQ</sequence>
<comment type="caution">
    <text evidence="1">The sequence shown here is derived from an EMBL/GenBank/DDBJ whole genome shotgun (WGS) entry which is preliminary data.</text>
</comment>
<reference evidence="1 2" key="1">
    <citation type="submission" date="2020-04" db="EMBL/GenBank/DDBJ databases">
        <title>Paraburkholderia sp. G-4-1-8 isolated from soil.</title>
        <authorList>
            <person name="Dahal R.H."/>
        </authorList>
    </citation>
    <scope>NUCLEOTIDE SEQUENCE [LARGE SCALE GENOMIC DNA]</scope>
    <source>
        <strain evidence="1 2">G-4-1-8</strain>
    </source>
</reference>